<gene>
    <name evidence="1" type="ORF">NATSA_07645</name>
</gene>
<evidence type="ECO:0000313" key="1">
    <source>
        <dbReference type="EMBL" id="MBP3192532.1"/>
    </source>
</evidence>
<dbReference type="RefSeq" id="WP_210511433.1">
    <property type="nucleotide sequence ID" value="NZ_JAFIDN010000005.1"/>
</dbReference>
<organism evidence="1 2">
    <name type="scientific">Natronogracilivirga saccharolytica</name>
    <dbReference type="NCBI Taxonomy" id="2812953"/>
    <lineage>
        <taxon>Bacteria</taxon>
        <taxon>Pseudomonadati</taxon>
        <taxon>Balneolota</taxon>
        <taxon>Balneolia</taxon>
        <taxon>Balneolales</taxon>
        <taxon>Cyclonatronaceae</taxon>
        <taxon>Natronogracilivirga</taxon>
    </lineage>
</organism>
<sequence length="71" mass="8288">MVQLTSSKICPSCGTRMERIRRKPWHRLLSYIVPVIHVSCCNKNYLVVSRRGNDARENNQDSFVHMAGDRR</sequence>
<evidence type="ECO:0000313" key="2">
    <source>
        <dbReference type="Proteomes" id="UP000673975"/>
    </source>
</evidence>
<name>A0A8J7RJT1_9BACT</name>
<protein>
    <submittedName>
        <fullName evidence="1">Uncharacterized protein</fullName>
    </submittedName>
</protein>
<comment type="caution">
    <text evidence="1">The sequence shown here is derived from an EMBL/GenBank/DDBJ whole genome shotgun (WGS) entry which is preliminary data.</text>
</comment>
<dbReference type="AlphaFoldDB" id="A0A8J7RJT1"/>
<dbReference type="EMBL" id="JAFIDN010000005">
    <property type="protein sequence ID" value="MBP3192532.1"/>
    <property type="molecule type" value="Genomic_DNA"/>
</dbReference>
<proteinExistence type="predicted"/>
<dbReference type="Proteomes" id="UP000673975">
    <property type="component" value="Unassembled WGS sequence"/>
</dbReference>
<reference evidence="1" key="1">
    <citation type="submission" date="2021-02" db="EMBL/GenBank/DDBJ databases">
        <title>Natronogracilivirga saccharolytica gen. nov. sp. nov. a new anaerobic, haloalkiliphilic carbohydrate-fermenting bacterium from soda lake and proposing of Cyclonatronumiaceae fam. nov. in the phylum Balneolaeota.</title>
        <authorList>
            <person name="Zhilina T.N."/>
            <person name="Sorokin D.Y."/>
            <person name="Zavarzina D.G."/>
            <person name="Toshchakov S.V."/>
            <person name="Kublanov I.V."/>
        </authorList>
    </citation>
    <scope>NUCLEOTIDE SEQUENCE</scope>
    <source>
        <strain evidence="1">Z-1702</strain>
    </source>
</reference>
<accession>A0A8J7RJT1</accession>
<keyword evidence="2" id="KW-1185">Reference proteome</keyword>